<evidence type="ECO:0000313" key="1">
    <source>
        <dbReference type="EMBL" id="ORY63649.1"/>
    </source>
</evidence>
<comment type="caution">
    <text evidence="1">The sequence shown here is derived from an EMBL/GenBank/DDBJ whole genome shotgun (WGS) entry which is preliminary data.</text>
</comment>
<dbReference type="Proteomes" id="UP000193920">
    <property type="component" value="Unassembled WGS sequence"/>
</dbReference>
<dbReference type="SUPFAM" id="SSF103657">
    <property type="entry name" value="BAR/IMD domain-like"/>
    <property type="match status" value="1"/>
</dbReference>
<keyword evidence="2" id="KW-1185">Reference proteome</keyword>
<dbReference type="Gene3D" id="1.20.1270.60">
    <property type="entry name" value="Arfaptin homology (AH) domain/BAR domain"/>
    <property type="match status" value="1"/>
</dbReference>
<proteinExistence type="predicted"/>
<dbReference type="InterPro" id="IPR027267">
    <property type="entry name" value="AH/BAR_dom_sf"/>
</dbReference>
<dbReference type="OrthoDB" id="5917245at2759"/>
<sequence length="119" mass="14185">MINCMKTTMNAQKQLVFVSKDAKLKGDEVLLKQKLSTEINGSQEYRPVTSILREHEQSYNIKKDKYKLLCKEVIQKFELLEAKRKDDISNYLQSVYDSMHIFYHQTVKYFPESDSYKYK</sequence>
<accession>A0A1Y2DWR8</accession>
<reference evidence="1 2" key="1">
    <citation type="submission" date="2016-08" db="EMBL/GenBank/DDBJ databases">
        <title>A Parts List for Fungal Cellulosomes Revealed by Comparative Genomics.</title>
        <authorList>
            <consortium name="DOE Joint Genome Institute"/>
            <person name="Haitjema C.H."/>
            <person name="Gilmore S.P."/>
            <person name="Henske J.K."/>
            <person name="Solomon K.V."/>
            <person name="De Groot R."/>
            <person name="Kuo A."/>
            <person name="Mondo S.J."/>
            <person name="Salamov A.A."/>
            <person name="Labutti K."/>
            <person name="Zhao Z."/>
            <person name="Chiniquy J."/>
            <person name="Barry K."/>
            <person name="Brewer H.M."/>
            <person name="Purvine S.O."/>
            <person name="Wright A.T."/>
            <person name="Boxma B."/>
            <person name="Van Alen T."/>
            <person name="Hackstein J.H."/>
            <person name="Baker S.E."/>
            <person name="Grigoriev I.V."/>
            <person name="O'Malley M.A."/>
        </authorList>
    </citation>
    <scope>NUCLEOTIDE SEQUENCE [LARGE SCALE GENOMIC DNA]</scope>
    <source>
        <strain evidence="1 2">G1</strain>
    </source>
</reference>
<evidence type="ECO:0000313" key="2">
    <source>
        <dbReference type="Proteomes" id="UP000193920"/>
    </source>
</evidence>
<dbReference type="AlphaFoldDB" id="A0A1Y2DWR8"/>
<dbReference type="EMBL" id="MCOG01000056">
    <property type="protein sequence ID" value="ORY63649.1"/>
    <property type="molecule type" value="Genomic_DNA"/>
</dbReference>
<organism evidence="1 2">
    <name type="scientific">Neocallimastix californiae</name>
    <dbReference type="NCBI Taxonomy" id="1754190"/>
    <lineage>
        <taxon>Eukaryota</taxon>
        <taxon>Fungi</taxon>
        <taxon>Fungi incertae sedis</taxon>
        <taxon>Chytridiomycota</taxon>
        <taxon>Chytridiomycota incertae sedis</taxon>
        <taxon>Neocallimastigomycetes</taxon>
        <taxon>Neocallimastigales</taxon>
        <taxon>Neocallimastigaceae</taxon>
        <taxon>Neocallimastix</taxon>
    </lineage>
</organism>
<gene>
    <name evidence="1" type="ORF">LY90DRAFT_505311</name>
</gene>
<protein>
    <submittedName>
        <fullName evidence="1">Uncharacterized protein</fullName>
    </submittedName>
</protein>
<name>A0A1Y2DWR8_9FUNG</name>